<feature type="transmembrane region" description="Helical" evidence="6">
    <location>
        <begin position="103"/>
        <end position="121"/>
    </location>
</feature>
<dbReference type="InterPro" id="IPR011650">
    <property type="entry name" value="Peptidase_M20_dimer"/>
</dbReference>
<dbReference type="AlphaFoldDB" id="A0A7S2KPZ2"/>
<dbReference type="GO" id="GO:0006508">
    <property type="term" value="P:proteolysis"/>
    <property type="evidence" value="ECO:0007669"/>
    <property type="project" value="UniProtKB-KW"/>
</dbReference>
<feature type="transmembrane region" description="Helical" evidence="6">
    <location>
        <begin position="156"/>
        <end position="178"/>
    </location>
</feature>
<name>A0A7S2KPZ2_9STRA</name>
<dbReference type="EMBL" id="HBGY01016968">
    <property type="protein sequence ID" value="CAD9583410.1"/>
    <property type="molecule type" value="Transcribed_RNA"/>
</dbReference>
<dbReference type="InterPro" id="IPR047177">
    <property type="entry name" value="Pept_M20A"/>
</dbReference>
<evidence type="ECO:0000256" key="3">
    <source>
        <dbReference type="ARBA" id="ARBA00022723"/>
    </source>
</evidence>
<keyword evidence="3" id="KW-0479">Metal-binding</keyword>
<evidence type="ECO:0000313" key="8">
    <source>
        <dbReference type="EMBL" id="CAD9583410.1"/>
    </source>
</evidence>
<comment type="similarity">
    <text evidence="1">Belongs to the peptidase M20A family.</text>
</comment>
<organism evidence="8">
    <name type="scientific">Leptocylindrus danicus</name>
    <dbReference type="NCBI Taxonomy" id="163516"/>
    <lineage>
        <taxon>Eukaryota</taxon>
        <taxon>Sar</taxon>
        <taxon>Stramenopiles</taxon>
        <taxon>Ochrophyta</taxon>
        <taxon>Bacillariophyta</taxon>
        <taxon>Coscinodiscophyceae</taxon>
        <taxon>Chaetocerotophycidae</taxon>
        <taxon>Leptocylindrales</taxon>
        <taxon>Leptocylindraceae</taxon>
        <taxon>Leptocylindrus</taxon>
    </lineage>
</organism>
<dbReference type="PANTHER" id="PTHR45962:SF1">
    <property type="entry name" value="N-FATTY-ACYL-AMINO ACID SYNTHASE_HYDROLASE PM20D1"/>
    <property type="match status" value="1"/>
</dbReference>
<dbReference type="InterPro" id="IPR002933">
    <property type="entry name" value="Peptidase_M20"/>
</dbReference>
<evidence type="ECO:0000256" key="4">
    <source>
        <dbReference type="ARBA" id="ARBA00022801"/>
    </source>
</evidence>
<keyword evidence="2" id="KW-0645">Protease</keyword>
<keyword evidence="6" id="KW-0472">Membrane</keyword>
<evidence type="ECO:0000256" key="5">
    <source>
        <dbReference type="ARBA" id="ARBA00022833"/>
    </source>
</evidence>
<dbReference type="PROSITE" id="PS00758">
    <property type="entry name" value="ARGE_DAPE_CPG2_1"/>
    <property type="match status" value="1"/>
</dbReference>
<dbReference type="GO" id="GO:0008233">
    <property type="term" value="F:peptidase activity"/>
    <property type="evidence" value="ECO:0007669"/>
    <property type="project" value="UniProtKB-KW"/>
</dbReference>
<proteinExistence type="inferred from homology"/>
<gene>
    <name evidence="8" type="ORF">LDAN0321_LOCUS10977</name>
</gene>
<dbReference type="InterPro" id="IPR036264">
    <property type="entry name" value="Bact_exopeptidase_dim_dom"/>
</dbReference>
<evidence type="ECO:0000259" key="7">
    <source>
        <dbReference type="Pfam" id="PF07687"/>
    </source>
</evidence>
<dbReference type="GO" id="GO:0006520">
    <property type="term" value="P:amino acid metabolic process"/>
    <property type="evidence" value="ECO:0007669"/>
    <property type="project" value="TreeGrafter"/>
</dbReference>
<dbReference type="Gene3D" id="1.10.150.900">
    <property type="match status" value="1"/>
</dbReference>
<evidence type="ECO:0000256" key="2">
    <source>
        <dbReference type="ARBA" id="ARBA00022670"/>
    </source>
</evidence>
<dbReference type="Pfam" id="PF01546">
    <property type="entry name" value="Peptidase_M20"/>
    <property type="match status" value="1"/>
</dbReference>
<keyword evidence="6" id="KW-1133">Transmembrane helix</keyword>
<dbReference type="GO" id="GO:0043605">
    <property type="term" value="P:amide catabolic process"/>
    <property type="evidence" value="ECO:0007669"/>
    <property type="project" value="TreeGrafter"/>
</dbReference>
<keyword evidence="4" id="KW-0378">Hydrolase</keyword>
<keyword evidence="5" id="KW-0862">Zinc</keyword>
<reference evidence="8" key="1">
    <citation type="submission" date="2021-01" db="EMBL/GenBank/DDBJ databases">
        <authorList>
            <person name="Corre E."/>
            <person name="Pelletier E."/>
            <person name="Niang G."/>
            <person name="Scheremetjew M."/>
            <person name="Finn R."/>
            <person name="Kale V."/>
            <person name="Holt S."/>
            <person name="Cochrane G."/>
            <person name="Meng A."/>
            <person name="Brown T."/>
            <person name="Cohen L."/>
        </authorList>
    </citation>
    <scope>NUCLEOTIDE SEQUENCE</scope>
    <source>
        <strain evidence="8">B650</strain>
    </source>
</reference>
<accession>A0A7S2KPZ2</accession>
<dbReference type="SUPFAM" id="SSF53187">
    <property type="entry name" value="Zn-dependent exopeptidases"/>
    <property type="match status" value="1"/>
</dbReference>
<dbReference type="InterPro" id="IPR001261">
    <property type="entry name" value="ArgE/DapE_CS"/>
</dbReference>
<keyword evidence="6" id="KW-0812">Transmembrane</keyword>
<evidence type="ECO:0000256" key="1">
    <source>
        <dbReference type="ARBA" id="ARBA00006247"/>
    </source>
</evidence>
<dbReference type="PANTHER" id="PTHR45962">
    <property type="entry name" value="N-FATTY-ACYL-AMINO ACID SYNTHASE/HYDROLASE PM20D1"/>
    <property type="match status" value="1"/>
</dbReference>
<feature type="domain" description="Peptidase M20 dimerisation" evidence="7">
    <location>
        <begin position="420"/>
        <end position="566"/>
    </location>
</feature>
<dbReference type="Pfam" id="PF07687">
    <property type="entry name" value="M20_dimer"/>
    <property type="match status" value="1"/>
</dbReference>
<dbReference type="GO" id="GO:0016811">
    <property type="term" value="F:hydrolase activity, acting on carbon-nitrogen (but not peptide) bonds, in linear amides"/>
    <property type="evidence" value="ECO:0007669"/>
    <property type="project" value="TreeGrafter"/>
</dbReference>
<dbReference type="SUPFAM" id="SSF55031">
    <property type="entry name" value="Bacterial exopeptidase dimerisation domain"/>
    <property type="match status" value="1"/>
</dbReference>
<dbReference type="Gene3D" id="3.40.630.10">
    <property type="entry name" value="Zn peptidases"/>
    <property type="match status" value="1"/>
</dbReference>
<dbReference type="Gene3D" id="3.30.70.360">
    <property type="match status" value="1"/>
</dbReference>
<protein>
    <recommendedName>
        <fullName evidence="7">Peptidase M20 dimerisation domain-containing protein</fullName>
    </recommendedName>
</protein>
<dbReference type="GO" id="GO:0043604">
    <property type="term" value="P:amide biosynthetic process"/>
    <property type="evidence" value="ECO:0007669"/>
    <property type="project" value="TreeGrafter"/>
</dbReference>
<dbReference type="GO" id="GO:0046872">
    <property type="term" value="F:metal ion binding"/>
    <property type="evidence" value="ECO:0007669"/>
    <property type="project" value="UniProtKB-KW"/>
</dbReference>
<evidence type="ECO:0000256" key="6">
    <source>
        <dbReference type="SAM" id="Phobius"/>
    </source>
</evidence>
<sequence>MPNDERSHSTPPPLLCQFIRPTTATKENKSIHNDEDVDTTGEMQKIRGEIYRQLRRHSCWCCTDAIRLNSSCNININSNSNSNRKQHPTNHYRAVIMFMMRQLQLSSPIWIAALVLCYSLRTTVGNDTTATFTSVVDEDRSPAATDLQNSDALMPWLSSLLWIWICLLVVCIANYIGCKPASPSSNHKKSKSASDENIFLTSQAQQQIRANQNYYASILSEAIQLRTISYDPYNIDAKHKTDPKPLLQMHQLLRDSFPLLHKRYPPKIIHQYSLLYVIPGQDASLLPILLCAHLDVVPANNEDNSWTHDPFSGKIIDGVIWGRGAIDNKHNFVAQLGALEHMIQNGIVDNSTSSSFQRSVYVAIGHDEEIGGPEGAANIAKFLKNEGLRFEGIVDEGSMMIRGAIPGLAKDVNVGLISCAEKGMMSVELTIRGSGGHSSMPPIHGDGLINAMGKAVAKLEANPFPAHFDRDDYFRKNLEVLAWRLSPPMRFLCSNLWLFGPMIQRILVRASNGAAAMLRTTTAVTKISGGDKINVMPSSVSVFVNHRVHPSDSMASVLEYDRKIIRDDRIEVRPLKLSCPPSPCSRTDVMAYDWIQRSVELVFGNPCAPSLLTGNTDTRHYWDLSDNIYRFSPINLHISEVGMFHGVNERISTVALRQMVEYYETLIMMSCAGVQD</sequence>